<dbReference type="SUPFAM" id="SSF46689">
    <property type="entry name" value="Homeodomain-like"/>
    <property type="match status" value="1"/>
</dbReference>
<dbReference type="Gramene" id="OB06G26180.1">
    <property type="protein sequence ID" value="OB06G26180.1"/>
    <property type="gene ID" value="OB06G26180"/>
</dbReference>
<reference evidence="10" key="1">
    <citation type="journal article" date="2013" name="Nat. Commun.">
        <title>Whole-genome sequencing of Oryza brachyantha reveals mechanisms underlying Oryza genome evolution.</title>
        <authorList>
            <person name="Chen J."/>
            <person name="Huang Q."/>
            <person name="Gao D."/>
            <person name="Wang J."/>
            <person name="Lang Y."/>
            <person name="Liu T."/>
            <person name="Li B."/>
            <person name="Bai Z."/>
            <person name="Luis Goicoechea J."/>
            <person name="Liang C."/>
            <person name="Chen C."/>
            <person name="Zhang W."/>
            <person name="Sun S."/>
            <person name="Liao Y."/>
            <person name="Zhang X."/>
            <person name="Yang L."/>
            <person name="Song C."/>
            <person name="Wang M."/>
            <person name="Shi J."/>
            <person name="Liu G."/>
            <person name="Liu J."/>
            <person name="Zhou H."/>
            <person name="Zhou W."/>
            <person name="Yu Q."/>
            <person name="An N."/>
            <person name="Chen Y."/>
            <person name="Cai Q."/>
            <person name="Wang B."/>
            <person name="Liu B."/>
            <person name="Min J."/>
            <person name="Huang Y."/>
            <person name="Wu H."/>
            <person name="Li Z."/>
            <person name="Zhang Y."/>
            <person name="Yin Y."/>
            <person name="Song W."/>
            <person name="Jiang J."/>
            <person name="Jackson S.A."/>
            <person name="Wing R.A."/>
            <person name="Wang J."/>
            <person name="Chen M."/>
        </authorList>
    </citation>
    <scope>NUCLEOTIDE SEQUENCE [LARGE SCALE GENOMIC DNA]</scope>
    <source>
        <strain evidence="10">cv. IRGC 101232</strain>
    </source>
</reference>
<feature type="DNA-binding region" description="Homeobox" evidence="8">
    <location>
        <begin position="460"/>
        <end position="522"/>
    </location>
</feature>
<dbReference type="PROSITE" id="PS50071">
    <property type="entry name" value="HOMEOBOX_2"/>
    <property type="match status" value="1"/>
</dbReference>
<dbReference type="eggNOG" id="KOG0773">
    <property type="taxonomic scope" value="Eukaryota"/>
</dbReference>
<dbReference type="HOGENOM" id="CLU_031764_0_0_1"/>
<dbReference type="Gene3D" id="1.10.10.60">
    <property type="entry name" value="Homeodomain-like"/>
    <property type="match status" value="1"/>
</dbReference>
<dbReference type="Pfam" id="PF07526">
    <property type="entry name" value="POX"/>
    <property type="match status" value="1"/>
</dbReference>
<evidence type="ECO:0000256" key="1">
    <source>
        <dbReference type="ARBA" id="ARBA00004123"/>
    </source>
</evidence>
<dbReference type="Proteomes" id="UP000006038">
    <property type="component" value="Chromosome 6"/>
</dbReference>
<keyword evidence="4 8" id="KW-0238">DNA-binding</keyword>
<sequence length="555" mass="57949">MSSSNPSYQQLGLDAMSCCFVTGGGGGMVGGAEVAPFLCANVAHDGGFGFGFGDVDGEFLVGGMMMVASPAAAGGGDELACAVPLRLGSGGHGESMSEDGVHAAAAAAAAAESCSTVHWAVIPAAADAGSVEFGYGPSSGVTIAQPSRMGRLAREAPCGGSWIYGGPGNGVAPFHDAYYPSGFSYGAGVGFSNPFDATSATAPEASELSLRLGAKRSSPGSMANASSEVSCSGLTHVSSGGGFGYHQAAGGAALFHPPHGDGELRQVYHPQAHPTAPLHFSQVVSRSGLAHIAQELLNGFVACLLQDVATDAASGIDGGEASPALSSALSARTPPEEQPYAGARWAAEARRLRKLLQLMDQKLNQCLDEMQSTASKFNSMVRSGSAIATGGGLSAPFAGRAVAAAYRRVRRRVMGQLMAAATQQQQRPTAALEEKERSWESSFIQKHWALQQLRRGDQQSWRPQRGLPEKSVAVLKAWMFENFLRPYPKDSEKDMLAARSGLSRSQVSNWFINARVRLWKPMIEDMYEELNKTSGGSTDGVAEMEQFSNKGGVIT</sequence>
<organism evidence="10">
    <name type="scientific">Oryza brachyantha</name>
    <name type="common">malo sina</name>
    <dbReference type="NCBI Taxonomy" id="4533"/>
    <lineage>
        <taxon>Eukaryota</taxon>
        <taxon>Viridiplantae</taxon>
        <taxon>Streptophyta</taxon>
        <taxon>Embryophyta</taxon>
        <taxon>Tracheophyta</taxon>
        <taxon>Spermatophyta</taxon>
        <taxon>Magnoliopsida</taxon>
        <taxon>Liliopsida</taxon>
        <taxon>Poales</taxon>
        <taxon>Poaceae</taxon>
        <taxon>BOP clade</taxon>
        <taxon>Oryzoideae</taxon>
        <taxon>Oryzeae</taxon>
        <taxon>Oryzinae</taxon>
        <taxon>Oryza</taxon>
    </lineage>
</organism>
<accession>J3MF24</accession>
<dbReference type="EnsemblPlants" id="OB06G26180.1">
    <property type="protein sequence ID" value="OB06G26180.1"/>
    <property type="gene ID" value="OB06G26180"/>
</dbReference>
<dbReference type="PANTHER" id="PTHR11850">
    <property type="entry name" value="HOMEOBOX PROTEIN TRANSCRIPTION FACTORS"/>
    <property type="match status" value="1"/>
</dbReference>
<proteinExistence type="inferred from homology"/>
<keyword evidence="11" id="KW-1185">Reference proteome</keyword>
<dbReference type="GeneID" id="102715865"/>
<keyword evidence="6" id="KW-0804">Transcription</keyword>
<evidence type="ECO:0000313" key="11">
    <source>
        <dbReference type="Proteomes" id="UP000006038"/>
    </source>
</evidence>
<feature type="domain" description="Homeobox" evidence="9">
    <location>
        <begin position="458"/>
        <end position="521"/>
    </location>
</feature>
<evidence type="ECO:0000256" key="5">
    <source>
        <dbReference type="ARBA" id="ARBA00023155"/>
    </source>
</evidence>
<evidence type="ECO:0000256" key="6">
    <source>
        <dbReference type="ARBA" id="ARBA00023163"/>
    </source>
</evidence>
<evidence type="ECO:0000256" key="7">
    <source>
        <dbReference type="ARBA" id="ARBA00023242"/>
    </source>
</evidence>
<dbReference type="OMA" id="YMANDAM"/>
<dbReference type="STRING" id="4533.J3MF24"/>
<keyword evidence="5 8" id="KW-0371">Homeobox</keyword>
<keyword evidence="7 8" id="KW-0539">Nucleus</keyword>
<comment type="subcellular location">
    <subcellularLocation>
        <location evidence="1 8">Nucleus</location>
    </subcellularLocation>
</comment>
<reference evidence="10" key="2">
    <citation type="submission" date="2013-04" db="UniProtKB">
        <authorList>
            <consortium name="EnsemblPlants"/>
        </authorList>
    </citation>
    <scope>IDENTIFICATION</scope>
</reference>
<dbReference type="CDD" id="cd00086">
    <property type="entry name" value="homeodomain"/>
    <property type="match status" value="1"/>
</dbReference>
<dbReference type="AlphaFoldDB" id="J3MF24"/>
<dbReference type="InterPro" id="IPR001356">
    <property type="entry name" value="HD"/>
</dbReference>
<evidence type="ECO:0000313" key="10">
    <source>
        <dbReference type="EnsemblPlants" id="OB06G26180.1"/>
    </source>
</evidence>
<keyword evidence="3" id="KW-0805">Transcription regulation</keyword>
<dbReference type="SMART" id="SM00389">
    <property type="entry name" value="HOX"/>
    <property type="match status" value="1"/>
</dbReference>
<dbReference type="InterPro" id="IPR050224">
    <property type="entry name" value="TALE_homeobox"/>
</dbReference>
<evidence type="ECO:0000256" key="3">
    <source>
        <dbReference type="ARBA" id="ARBA00023015"/>
    </source>
</evidence>
<protein>
    <recommendedName>
        <fullName evidence="9">Homeobox domain-containing protein</fullName>
    </recommendedName>
</protein>
<evidence type="ECO:0000256" key="8">
    <source>
        <dbReference type="PROSITE-ProRule" id="PRU00108"/>
    </source>
</evidence>
<evidence type="ECO:0000256" key="2">
    <source>
        <dbReference type="ARBA" id="ARBA00006454"/>
    </source>
</evidence>
<dbReference type="KEGG" id="obr:102715865"/>
<dbReference type="InterPro" id="IPR006563">
    <property type="entry name" value="POX_dom"/>
</dbReference>
<dbReference type="GO" id="GO:0006355">
    <property type="term" value="P:regulation of DNA-templated transcription"/>
    <property type="evidence" value="ECO:0007669"/>
    <property type="project" value="InterPro"/>
</dbReference>
<dbReference type="OrthoDB" id="10056939at2759"/>
<dbReference type="Pfam" id="PF05920">
    <property type="entry name" value="Homeobox_KN"/>
    <property type="match status" value="1"/>
</dbReference>
<dbReference type="InterPro" id="IPR008422">
    <property type="entry name" value="KN_HD"/>
</dbReference>
<evidence type="ECO:0000259" key="9">
    <source>
        <dbReference type="PROSITE" id="PS50071"/>
    </source>
</evidence>
<evidence type="ECO:0000256" key="4">
    <source>
        <dbReference type="ARBA" id="ARBA00023125"/>
    </source>
</evidence>
<dbReference type="GO" id="GO:0005634">
    <property type="term" value="C:nucleus"/>
    <property type="evidence" value="ECO:0007669"/>
    <property type="project" value="UniProtKB-SubCell"/>
</dbReference>
<dbReference type="InterPro" id="IPR009057">
    <property type="entry name" value="Homeodomain-like_sf"/>
</dbReference>
<dbReference type="GO" id="GO:0003677">
    <property type="term" value="F:DNA binding"/>
    <property type="evidence" value="ECO:0007669"/>
    <property type="project" value="UniProtKB-UniRule"/>
</dbReference>
<comment type="similarity">
    <text evidence="2">Belongs to the TALE/BELL homeobox family.</text>
</comment>
<name>J3MF24_ORYBR</name>